<dbReference type="InterPro" id="IPR036005">
    <property type="entry name" value="Creatinase/aminopeptidase-like"/>
</dbReference>
<sequence length="361" mass="40303">MTWSVREYDAKLKRVRALMAEEGIENLLITTQVNFLWFTGGRPYVNPAVEKACGDLLVTGDSVYLVANNIEAGRLITEELTGLPITKVEYAWWEAAGMQDCLTQITAGRRVWTDVELGEKFASLRWRFEPEESERYADTGRCVGKVLEQVAYSVEPGMSELAIAAMIRERSAELGLNPWVNLVAVDERVYQYRHPLPTDRKLRQYVMLVLTAQKQGLFAAATRLVHFGRIPLKVKQRHEAVLKVDVAFIGATKPGAVVGDIFAGGQKAYKTVGFPEEWQYHHQGGMAGYQAREFRGTALSPQVVKAGQVYAWNPSIAGVKSEDTFMVGEKGPVVLTSSKKFPLVEVEYNGCCLARPDILIR</sequence>
<dbReference type="PANTHER" id="PTHR46112">
    <property type="entry name" value="AMINOPEPTIDASE"/>
    <property type="match status" value="1"/>
</dbReference>
<accession>A0A498R2J8</accession>
<proteinExistence type="predicted"/>
<name>A0A498R2J8_9FIRM</name>
<dbReference type="Proteomes" id="UP000277811">
    <property type="component" value="Unassembled WGS sequence"/>
</dbReference>
<dbReference type="Gene3D" id="3.90.230.10">
    <property type="entry name" value="Creatinase/methionine aminopeptidase superfamily"/>
    <property type="match status" value="1"/>
</dbReference>
<dbReference type="Pfam" id="PF01321">
    <property type="entry name" value="Creatinase_N"/>
    <property type="match status" value="1"/>
</dbReference>
<dbReference type="Pfam" id="PF00557">
    <property type="entry name" value="Peptidase_M24"/>
    <property type="match status" value="1"/>
</dbReference>
<dbReference type="PANTHER" id="PTHR46112:SF2">
    <property type="entry name" value="XAA-PRO AMINOPEPTIDASE P-RELATED"/>
    <property type="match status" value="1"/>
</dbReference>
<dbReference type="CDD" id="cd01066">
    <property type="entry name" value="APP_MetAP"/>
    <property type="match status" value="1"/>
</dbReference>
<evidence type="ECO:0000259" key="2">
    <source>
        <dbReference type="Pfam" id="PF01321"/>
    </source>
</evidence>
<feature type="domain" description="Peptidase M24" evidence="1">
    <location>
        <begin position="137"/>
        <end position="328"/>
    </location>
</feature>
<dbReference type="Gene3D" id="3.40.350.10">
    <property type="entry name" value="Creatinase/prolidase N-terminal domain"/>
    <property type="match status" value="1"/>
</dbReference>
<dbReference type="EMBL" id="UPPP01000055">
    <property type="protein sequence ID" value="VBB05389.1"/>
    <property type="molecule type" value="Genomic_DNA"/>
</dbReference>
<evidence type="ECO:0000259" key="1">
    <source>
        <dbReference type="Pfam" id="PF00557"/>
    </source>
</evidence>
<protein>
    <recommendedName>
        <fullName evidence="5">Peptidase m24 methionine aminopeptidase</fullName>
    </recommendedName>
</protein>
<dbReference type="InterPro" id="IPR050659">
    <property type="entry name" value="Peptidase_M24B"/>
</dbReference>
<dbReference type="SUPFAM" id="SSF55920">
    <property type="entry name" value="Creatinase/aminopeptidase"/>
    <property type="match status" value="1"/>
</dbReference>
<dbReference type="SUPFAM" id="SSF53092">
    <property type="entry name" value="Creatinase/prolidase N-terminal domain"/>
    <property type="match status" value="1"/>
</dbReference>
<dbReference type="InterPro" id="IPR000994">
    <property type="entry name" value="Pept_M24"/>
</dbReference>
<keyword evidence="4" id="KW-1185">Reference proteome</keyword>
<feature type="domain" description="Creatinase N-terminal" evidence="2">
    <location>
        <begin position="12"/>
        <end position="103"/>
    </location>
</feature>
<dbReference type="OrthoDB" id="4850044at2"/>
<dbReference type="RefSeq" id="WP_122626379.1">
    <property type="nucleotide sequence ID" value="NZ_UPPP01000055.1"/>
</dbReference>
<evidence type="ECO:0000313" key="4">
    <source>
        <dbReference type="Proteomes" id="UP000277811"/>
    </source>
</evidence>
<dbReference type="InterPro" id="IPR029149">
    <property type="entry name" value="Creatin/AminoP/Spt16_N"/>
</dbReference>
<dbReference type="InterPro" id="IPR000587">
    <property type="entry name" value="Creatinase_N"/>
</dbReference>
<organism evidence="3 4">
    <name type="scientific">Lucifera butyrica</name>
    <dbReference type="NCBI Taxonomy" id="1351585"/>
    <lineage>
        <taxon>Bacteria</taxon>
        <taxon>Bacillati</taxon>
        <taxon>Bacillota</taxon>
        <taxon>Negativicutes</taxon>
        <taxon>Veillonellales</taxon>
        <taxon>Veillonellaceae</taxon>
        <taxon>Lucifera</taxon>
    </lineage>
</organism>
<gene>
    <name evidence="3" type="ORF">LUCI_0598</name>
</gene>
<reference evidence="3 4" key="1">
    <citation type="submission" date="2018-06" db="EMBL/GenBank/DDBJ databases">
        <authorList>
            <person name="Strepis N."/>
        </authorList>
    </citation>
    <scope>NUCLEOTIDE SEQUENCE [LARGE SCALE GENOMIC DNA]</scope>
    <source>
        <strain evidence="3">LUCI</strain>
    </source>
</reference>
<dbReference type="AlphaFoldDB" id="A0A498R2J8"/>
<evidence type="ECO:0008006" key="5">
    <source>
        <dbReference type="Google" id="ProtNLM"/>
    </source>
</evidence>
<evidence type="ECO:0000313" key="3">
    <source>
        <dbReference type="EMBL" id="VBB05389.1"/>
    </source>
</evidence>